<feature type="transmembrane region" description="Helical" evidence="7">
    <location>
        <begin position="448"/>
        <end position="467"/>
    </location>
</feature>
<feature type="transmembrane region" description="Helical" evidence="7">
    <location>
        <begin position="35"/>
        <end position="53"/>
    </location>
</feature>
<feature type="transmembrane region" description="Helical" evidence="7">
    <location>
        <begin position="344"/>
        <end position="369"/>
    </location>
</feature>
<dbReference type="EMBL" id="FMZZ01000008">
    <property type="protein sequence ID" value="SDD21568.1"/>
    <property type="molecule type" value="Genomic_DNA"/>
</dbReference>
<dbReference type="PIRSF" id="PIRSF006060">
    <property type="entry name" value="AA_transporter"/>
    <property type="match status" value="1"/>
</dbReference>
<evidence type="ECO:0000256" key="3">
    <source>
        <dbReference type="ARBA" id="ARBA00022692"/>
    </source>
</evidence>
<evidence type="ECO:0000256" key="2">
    <source>
        <dbReference type="ARBA" id="ARBA00022448"/>
    </source>
</evidence>
<evidence type="ECO:0000256" key="4">
    <source>
        <dbReference type="ARBA" id="ARBA00022989"/>
    </source>
</evidence>
<feature type="transmembrane region" description="Helical" evidence="7">
    <location>
        <begin position="390"/>
        <end position="410"/>
    </location>
</feature>
<evidence type="ECO:0000256" key="7">
    <source>
        <dbReference type="SAM" id="Phobius"/>
    </source>
</evidence>
<gene>
    <name evidence="8" type="ORF">SAMN05216174_108240</name>
</gene>
<dbReference type="Pfam" id="PF13520">
    <property type="entry name" value="AA_permease_2"/>
    <property type="match status" value="1"/>
</dbReference>
<organism evidence="8 9">
    <name type="scientific">Actinokineospora iranica</name>
    <dbReference type="NCBI Taxonomy" id="1271860"/>
    <lineage>
        <taxon>Bacteria</taxon>
        <taxon>Bacillati</taxon>
        <taxon>Actinomycetota</taxon>
        <taxon>Actinomycetes</taxon>
        <taxon>Pseudonocardiales</taxon>
        <taxon>Pseudonocardiaceae</taxon>
        <taxon>Actinokineospora</taxon>
    </lineage>
</organism>
<dbReference type="PANTHER" id="PTHR43243:SF4">
    <property type="entry name" value="CATIONIC AMINO ACID TRANSPORTER 4"/>
    <property type="match status" value="1"/>
</dbReference>
<dbReference type="Gene3D" id="1.20.1740.10">
    <property type="entry name" value="Amino acid/polyamine transporter I"/>
    <property type="match status" value="1"/>
</dbReference>
<keyword evidence="4 7" id="KW-1133">Transmembrane helix</keyword>
<dbReference type="RefSeq" id="WP_091452229.1">
    <property type="nucleotide sequence ID" value="NZ_FMZZ01000008.1"/>
</dbReference>
<dbReference type="OrthoDB" id="9762947at2"/>
<feature type="transmembrane region" description="Helical" evidence="7">
    <location>
        <begin position="287"/>
        <end position="311"/>
    </location>
</feature>
<dbReference type="GO" id="GO:0015171">
    <property type="term" value="F:amino acid transmembrane transporter activity"/>
    <property type="evidence" value="ECO:0007669"/>
    <property type="project" value="TreeGrafter"/>
</dbReference>
<feature type="transmembrane region" description="Helical" evidence="7">
    <location>
        <begin position="247"/>
        <end position="266"/>
    </location>
</feature>
<protein>
    <submittedName>
        <fullName evidence="8">Amino acid/polyamine/organocation transporter, APC superfamily</fullName>
    </submittedName>
</protein>
<evidence type="ECO:0000256" key="1">
    <source>
        <dbReference type="ARBA" id="ARBA00004141"/>
    </source>
</evidence>
<keyword evidence="9" id="KW-1185">Reference proteome</keyword>
<feature type="transmembrane region" description="Helical" evidence="7">
    <location>
        <begin position="65"/>
        <end position="86"/>
    </location>
</feature>
<keyword evidence="3 7" id="KW-0812">Transmembrane</keyword>
<name>A0A1G6SXL2_9PSEU</name>
<proteinExistence type="predicted"/>
<reference evidence="9" key="1">
    <citation type="submission" date="2016-10" db="EMBL/GenBank/DDBJ databases">
        <authorList>
            <person name="Varghese N."/>
            <person name="Submissions S."/>
        </authorList>
    </citation>
    <scope>NUCLEOTIDE SEQUENCE [LARGE SCALE GENOMIC DNA]</scope>
    <source>
        <strain evidence="9">IBRC-M 10403</strain>
    </source>
</reference>
<feature type="region of interest" description="Disordered" evidence="6">
    <location>
        <begin position="1"/>
        <end position="21"/>
    </location>
</feature>
<evidence type="ECO:0000256" key="5">
    <source>
        <dbReference type="ARBA" id="ARBA00023136"/>
    </source>
</evidence>
<keyword evidence="5 7" id="KW-0472">Membrane</keyword>
<dbReference type="Proteomes" id="UP000199501">
    <property type="component" value="Unassembled WGS sequence"/>
</dbReference>
<keyword evidence="2" id="KW-0813">Transport</keyword>
<accession>A0A1G6SXL2</accession>
<evidence type="ECO:0000313" key="8">
    <source>
        <dbReference type="EMBL" id="SDD21568.1"/>
    </source>
</evidence>
<feature type="transmembrane region" description="Helical" evidence="7">
    <location>
        <begin position="473"/>
        <end position="491"/>
    </location>
</feature>
<evidence type="ECO:0000256" key="6">
    <source>
        <dbReference type="SAM" id="MobiDB-lite"/>
    </source>
</evidence>
<sequence>MPGNGLWRTKSVEQSIADTDDPDTRLRRDLSTWDLVVFGVAVVIGAGIFTLTARTAGDFAGPSVSLAFVIAAIACALAALCYAEFASTVPVAGSAYTFSYATFGEFVAWIIGWDLVLELAVGSAAVSKGWSVYLNTVMGYVFGFDPAVTTATVVTVGGLHVDWGALLLVVVLATLLAIGTKLSSRVSMVITGIKVGIVLFVIVLGLFYVKAANYSPFIPPAQEAAPGESGVEQSLFSYLVGGEGSTFGGFGLLAGASLVFFAFIGFDIVATTAEETKNPQRSVPRGIFGSLSIVTLLYVAVSLVLVGMVSYQQLATTAKPDGSEDKKTLATAFALNDVDWAAQVISIGALAGLTTVVMVLMLGQIRVVYAMSRDGLFPRGLSRTSAKGTPARATIAVGALVAVAATFFDADKLEEMVNVGTLFAFVLVSAGVIVLRRTRPDLPRAFRVPWMPVLPLLAIAACLWLMLNLTVLTWLRFVGWMALGVVLYFAYGRRHSLLHKEAIKP</sequence>
<dbReference type="AlphaFoldDB" id="A0A1G6SXL2"/>
<feature type="transmembrane region" description="Helical" evidence="7">
    <location>
        <begin position="416"/>
        <end position="436"/>
    </location>
</feature>
<feature type="transmembrane region" description="Helical" evidence="7">
    <location>
        <begin position="163"/>
        <end position="179"/>
    </location>
</feature>
<evidence type="ECO:0000313" key="9">
    <source>
        <dbReference type="Proteomes" id="UP000199501"/>
    </source>
</evidence>
<dbReference type="PANTHER" id="PTHR43243">
    <property type="entry name" value="INNER MEMBRANE TRANSPORTER YGJI-RELATED"/>
    <property type="match status" value="1"/>
</dbReference>
<comment type="subcellular location">
    <subcellularLocation>
        <location evidence="1">Membrane</location>
        <topology evidence="1">Multi-pass membrane protein</topology>
    </subcellularLocation>
</comment>
<dbReference type="InterPro" id="IPR002293">
    <property type="entry name" value="AA/rel_permease1"/>
</dbReference>
<feature type="transmembrane region" description="Helical" evidence="7">
    <location>
        <begin position="186"/>
        <end position="209"/>
    </location>
</feature>
<dbReference type="GO" id="GO:0016020">
    <property type="term" value="C:membrane"/>
    <property type="evidence" value="ECO:0007669"/>
    <property type="project" value="UniProtKB-SubCell"/>
</dbReference>
<dbReference type="STRING" id="1271860.SAMN05216174_108240"/>